<evidence type="ECO:0000256" key="1">
    <source>
        <dbReference type="SAM" id="SignalP"/>
    </source>
</evidence>
<keyword evidence="3" id="KW-1185">Reference proteome</keyword>
<dbReference type="Proteomes" id="UP000828390">
    <property type="component" value="Unassembled WGS sequence"/>
</dbReference>
<dbReference type="AlphaFoldDB" id="A0A9D4ESU7"/>
<evidence type="ECO:0000313" key="2">
    <source>
        <dbReference type="EMBL" id="KAH3785116.1"/>
    </source>
</evidence>
<evidence type="ECO:0000313" key="3">
    <source>
        <dbReference type="Proteomes" id="UP000828390"/>
    </source>
</evidence>
<name>A0A9D4ESU7_DREPO</name>
<keyword evidence="1" id="KW-0732">Signal</keyword>
<dbReference type="EMBL" id="JAIWYP010000008">
    <property type="protein sequence ID" value="KAH3785116.1"/>
    <property type="molecule type" value="Genomic_DNA"/>
</dbReference>
<feature type="signal peptide" evidence="1">
    <location>
        <begin position="1"/>
        <end position="25"/>
    </location>
</feature>
<accession>A0A9D4ESU7</accession>
<gene>
    <name evidence="2" type="ORF">DPMN_163201</name>
</gene>
<reference evidence="2" key="1">
    <citation type="journal article" date="2019" name="bioRxiv">
        <title>The Genome of the Zebra Mussel, Dreissena polymorpha: A Resource for Invasive Species Research.</title>
        <authorList>
            <person name="McCartney M.A."/>
            <person name="Auch B."/>
            <person name="Kono T."/>
            <person name="Mallez S."/>
            <person name="Zhang Y."/>
            <person name="Obille A."/>
            <person name="Becker A."/>
            <person name="Abrahante J.E."/>
            <person name="Garbe J."/>
            <person name="Badalamenti J.P."/>
            <person name="Herman A."/>
            <person name="Mangelson H."/>
            <person name="Liachko I."/>
            <person name="Sullivan S."/>
            <person name="Sone E.D."/>
            <person name="Koren S."/>
            <person name="Silverstein K.A.T."/>
            <person name="Beckman K.B."/>
            <person name="Gohl D.M."/>
        </authorList>
    </citation>
    <scope>NUCLEOTIDE SEQUENCE</scope>
    <source>
        <strain evidence="2">Duluth1</strain>
        <tissue evidence="2">Whole animal</tissue>
    </source>
</reference>
<feature type="chain" id="PRO_5039634743" evidence="1">
    <location>
        <begin position="26"/>
        <end position="75"/>
    </location>
</feature>
<proteinExistence type="predicted"/>
<protein>
    <submittedName>
        <fullName evidence="2">Uncharacterized protein</fullName>
    </submittedName>
</protein>
<reference evidence="2" key="2">
    <citation type="submission" date="2020-11" db="EMBL/GenBank/DDBJ databases">
        <authorList>
            <person name="McCartney M.A."/>
            <person name="Auch B."/>
            <person name="Kono T."/>
            <person name="Mallez S."/>
            <person name="Becker A."/>
            <person name="Gohl D.M."/>
            <person name="Silverstein K.A.T."/>
            <person name="Koren S."/>
            <person name="Bechman K.B."/>
            <person name="Herman A."/>
            <person name="Abrahante J.E."/>
            <person name="Garbe J."/>
        </authorList>
    </citation>
    <scope>NUCLEOTIDE SEQUENCE</scope>
    <source>
        <strain evidence="2">Duluth1</strain>
        <tissue evidence="2">Whole animal</tissue>
    </source>
</reference>
<sequence>MDCTTLHVLAFIFGWFGGLKCGSDASVVVIECNGNADRNITVGVLMERSALFDFQFSITELWDSYAWRLTGHVEY</sequence>
<organism evidence="2 3">
    <name type="scientific">Dreissena polymorpha</name>
    <name type="common">Zebra mussel</name>
    <name type="synonym">Mytilus polymorpha</name>
    <dbReference type="NCBI Taxonomy" id="45954"/>
    <lineage>
        <taxon>Eukaryota</taxon>
        <taxon>Metazoa</taxon>
        <taxon>Spiralia</taxon>
        <taxon>Lophotrochozoa</taxon>
        <taxon>Mollusca</taxon>
        <taxon>Bivalvia</taxon>
        <taxon>Autobranchia</taxon>
        <taxon>Heteroconchia</taxon>
        <taxon>Euheterodonta</taxon>
        <taxon>Imparidentia</taxon>
        <taxon>Neoheterodontei</taxon>
        <taxon>Myida</taxon>
        <taxon>Dreissenoidea</taxon>
        <taxon>Dreissenidae</taxon>
        <taxon>Dreissena</taxon>
    </lineage>
</organism>
<comment type="caution">
    <text evidence="2">The sequence shown here is derived from an EMBL/GenBank/DDBJ whole genome shotgun (WGS) entry which is preliminary data.</text>
</comment>